<dbReference type="SUPFAM" id="SSF55781">
    <property type="entry name" value="GAF domain-like"/>
    <property type="match status" value="1"/>
</dbReference>
<dbReference type="InterPro" id="IPR003018">
    <property type="entry name" value="GAF"/>
</dbReference>
<dbReference type="PROSITE" id="PS00675">
    <property type="entry name" value="SIGMA54_INTERACT_1"/>
    <property type="match status" value="1"/>
</dbReference>
<dbReference type="InterPro" id="IPR027417">
    <property type="entry name" value="P-loop_NTPase"/>
</dbReference>
<reference evidence="9" key="1">
    <citation type="submission" date="2022-10" db="EMBL/GenBank/DDBJ databases">
        <authorList>
            <person name="Chen Y."/>
            <person name="Dougan E. K."/>
            <person name="Chan C."/>
            <person name="Rhodes N."/>
            <person name="Thang M."/>
        </authorList>
    </citation>
    <scope>NUCLEOTIDE SEQUENCE</scope>
</reference>
<dbReference type="InterPro" id="IPR002078">
    <property type="entry name" value="Sigma_54_int"/>
</dbReference>
<dbReference type="EMBL" id="CAMXCT010000001">
    <property type="protein sequence ID" value="CAI3972058.1"/>
    <property type="molecule type" value="Genomic_DNA"/>
</dbReference>
<dbReference type="PROSITE" id="PS00688">
    <property type="entry name" value="SIGMA54_INTERACT_3"/>
    <property type="match status" value="1"/>
</dbReference>
<keyword evidence="4" id="KW-0238">DNA-binding</keyword>
<keyword evidence="5" id="KW-0804">Transcription</keyword>
<dbReference type="SMART" id="SM00382">
    <property type="entry name" value="AAA"/>
    <property type="match status" value="1"/>
</dbReference>
<dbReference type="EMBL" id="CAMXCT030000001">
    <property type="protein sequence ID" value="CAL4759370.1"/>
    <property type="molecule type" value="Genomic_DNA"/>
</dbReference>
<dbReference type="InterPro" id="IPR008984">
    <property type="entry name" value="SMAD_FHA_dom_sf"/>
</dbReference>
<evidence type="ECO:0000259" key="7">
    <source>
        <dbReference type="PROSITE" id="PS50006"/>
    </source>
</evidence>
<dbReference type="CDD" id="cd00060">
    <property type="entry name" value="FHA"/>
    <property type="match status" value="1"/>
</dbReference>
<evidence type="ECO:0000256" key="1">
    <source>
        <dbReference type="ARBA" id="ARBA00022741"/>
    </source>
</evidence>
<dbReference type="Pfam" id="PF25601">
    <property type="entry name" value="AAA_lid_14"/>
    <property type="match status" value="1"/>
</dbReference>
<dbReference type="CDD" id="cd00009">
    <property type="entry name" value="AAA"/>
    <property type="match status" value="1"/>
</dbReference>
<evidence type="ECO:0000256" key="4">
    <source>
        <dbReference type="ARBA" id="ARBA00023125"/>
    </source>
</evidence>
<dbReference type="InterPro" id="IPR029016">
    <property type="entry name" value="GAF-like_dom_sf"/>
</dbReference>
<evidence type="ECO:0000313" key="10">
    <source>
        <dbReference type="EMBL" id="CAL4759370.1"/>
    </source>
</evidence>
<dbReference type="InterPro" id="IPR025943">
    <property type="entry name" value="Sigma_54_int_dom_ATP-bd_2"/>
</dbReference>
<dbReference type="FunFam" id="3.40.50.300:FF:000006">
    <property type="entry name" value="DNA-binding transcriptional regulator NtrC"/>
    <property type="match status" value="1"/>
</dbReference>
<dbReference type="Gene3D" id="1.10.8.60">
    <property type="match status" value="1"/>
</dbReference>
<feature type="region of interest" description="Disordered" evidence="6">
    <location>
        <begin position="191"/>
        <end position="214"/>
    </location>
</feature>
<evidence type="ECO:0000259" key="8">
    <source>
        <dbReference type="PROSITE" id="PS50045"/>
    </source>
</evidence>
<evidence type="ECO:0000256" key="6">
    <source>
        <dbReference type="SAM" id="MobiDB-lite"/>
    </source>
</evidence>
<dbReference type="Pfam" id="PF02954">
    <property type="entry name" value="HTH_8"/>
    <property type="match status" value="1"/>
</dbReference>
<dbReference type="InterPro" id="IPR025944">
    <property type="entry name" value="Sigma_54_int_dom_CS"/>
</dbReference>
<dbReference type="Gene3D" id="1.10.10.60">
    <property type="entry name" value="Homeodomain-like"/>
    <property type="match status" value="1"/>
</dbReference>
<dbReference type="InterPro" id="IPR009057">
    <property type="entry name" value="Homeodomain-like_sf"/>
</dbReference>
<dbReference type="SMART" id="SM00065">
    <property type="entry name" value="GAF"/>
    <property type="match status" value="1"/>
</dbReference>
<dbReference type="OrthoDB" id="1305878at2759"/>
<dbReference type="PANTHER" id="PTHR32071:SF57">
    <property type="entry name" value="C4-DICARBOXYLATE TRANSPORT TRANSCRIPTIONAL REGULATORY PROTEIN DCTD"/>
    <property type="match status" value="1"/>
</dbReference>
<dbReference type="GO" id="GO:0043565">
    <property type="term" value="F:sequence-specific DNA binding"/>
    <property type="evidence" value="ECO:0007669"/>
    <property type="project" value="InterPro"/>
</dbReference>
<feature type="domain" description="FHA" evidence="7">
    <location>
        <begin position="109"/>
        <end position="158"/>
    </location>
</feature>
<dbReference type="PANTHER" id="PTHR32071">
    <property type="entry name" value="TRANSCRIPTIONAL REGULATORY PROTEIN"/>
    <property type="match status" value="1"/>
</dbReference>
<dbReference type="InterPro" id="IPR000253">
    <property type="entry name" value="FHA_dom"/>
</dbReference>
<dbReference type="InterPro" id="IPR003593">
    <property type="entry name" value="AAA+_ATPase"/>
</dbReference>
<evidence type="ECO:0000256" key="5">
    <source>
        <dbReference type="ARBA" id="ARBA00023163"/>
    </source>
</evidence>
<name>A0A9P1BEL3_9DINO</name>
<dbReference type="EMBL" id="CAMXCT020000001">
    <property type="protein sequence ID" value="CAL1125433.1"/>
    <property type="molecule type" value="Genomic_DNA"/>
</dbReference>
<dbReference type="Pfam" id="PF00158">
    <property type="entry name" value="Sigma54_activat"/>
    <property type="match status" value="1"/>
</dbReference>
<dbReference type="Pfam" id="PF13185">
    <property type="entry name" value="GAF_2"/>
    <property type="match status" value="1"/>
</dbReference>
<dbReference type="PROSITE" id="PS50006">
    <property type="entry name" value="FHA_DOMAIN"/>
    <property type="match status" value="1"/>
</dbReference>
<dbReference type="SUPFAM" id="SSF52540">
    <property type="entry name" value="P-loop containing nucleoside triphosphate hydrolases"/>
    <property type="match status" value="1"/>
</dbReference>
<evidence type="ECO:0000313" key="11">
    <source>
        <dbReference type="Proteomes" id="UP001152797"/>
    </source>
</evidence>
<dbReference type="Gene3D" id="3.40.50.300">
    <property type="entry name" value="P-loop containing nucleotide triphosphate hydrolases"/>
    <property type="match status" value="1"/>
</dbReference>
<evidence type="ECO:0000256" key="2">
    <source>
        <dbReference type="ARBA" id="ARBA00022840"/>
    </source>
</evidence>
<dbReference type="InterPro" id="IPR058031">
    <property type="entry name" value="AAA_lid_NorR"/>
</dbReference>
<keyword evidence="3" id="KW-0805">Transcription regulation</keyword>
<feature type="domain" description="Sigma-54 factor interaction" evidence="8">
    <location>
        <begin position="442"/>
        <end position="671"/>
    </location>
</feature>
<evidence type="ECO:0000256" key="3">
    <source>
        <dbReference type="ARBA" id="ARBA00023015"/>
    </source>
</evidence>
<dbReference type="GO" id="GO:0005524">
    <property type="term" value="F:ATP binding"/>
    <property type="evidence" value="ECO:0007669"/>
    <property type="project" value="UniProtKB-KW"/>
</dbReference>
<dbReference type="GO" id="GO:0006355">
    <property type="term" value="P:regulation of DNA-templated transcription"/>
    <property type="evidence" value="ECO:0007669"/>
    <property type="project" value="InterPro"/>
</dbReference>
<comment type="caution">
    <text evidence="9">The sequence shown here is derived from an EMBL/GenBank/DDBJ whole genome shotgun (WGS) entry which is preliminary data.</text>
</comment>
<protein>
    <submittedName>
        <fullName evidence="10">Transcriptional regulatory protein ZraR</fullName>
    </submittedName>
</protein>
<dbReference type="Gene3D" id="3.30.450.40">
    <property type="match status" value="1"/>
</dbReference>
<dbReference type="Gene3D" id="2.60.200.20">
    <property type="match status" value="1"/>
</dbReference>
<dbReference type="Pfam" id="PF00498">
    <property type="entry name" value="FHA"/>
    <property type="match status" value="1"/>
</dbReference>
<dbReference type="SUPFAM" id="SSF49879">
    <property type="entry name" value="SMAD/FHA domain"/>
    <property type="match status" value="1"/>
</dbReference>
<dbReference type="PROSITE" id="PS50045">
    <property type="entry name" value="SIGMA54_INTERACT_4"/>
    <property type="match status" value="1"/>
</dbReference>
<dbReference type="PROSITE" id="PS00676">
    <property type="entry name" value="SIGMA54_INTERACT_2"/>
    <property type="match status" value="1"/>
</dbReference>
<reference evidence="10 11" key="2">
    <citation type="submission" date="2024-05" db="EMBL/GenBank/DDBJ databases">
        <authorList>
            <person name="Chen Y."/>
            <person name="Shah S."/>
            <person name="Dougan E. K."/>
            <person name="Thang M."/>
            <person name="Chan C."/>
        </authorList>
    </citation>
    <scope>NUCLEOTIDE SEQUENCE [LARGE SCALE GENOMIC DNA]</scope>
</reference>
<dbReference type="Proteomes" id="UP001152797">
    <property type="component" value="Unassembled WGS sequence"/>
</dbReference>
<gene>
    <name evidence="9" type="ORF">C1SCF055_LOCUS648</name>
</gene>
<sequence length="759" mass="83628">MVRGHNRPCDASKSQELSIGSLRSLKVQRANTVTGHIFPSGDSHDEKTSSQLQASLELQVMQANFVGQMCSRSSEVVSRSHANRMFAYLVIREDANWSDVFRLIPGQTVTIGRAPTNQVVVKDERCSRAHAEIFMADGQWTLRDLDSRNGTAVGNRLVNEDYHLKAGDVIRIGRSRIDFVHDLSHVTRDGASKEVDVSTKPVTDEVPDPSGDDSHVFGAQEAATITHRRGQTRLLRPAADDADSGSSSRLGPAAAKLARLAFELAQAVDIESIAKIALDGLFSGTPVDGGAILLSPNEDEKETTSNDLKVVASRSDGKKQYYRVSPFLVSTALRDGEAVLARNVMGDSTLARRDSQGHIHATSVICAPIRCEGTPVGIMHLYSSDEERVIEPDDLEFALAVADTVGVALVNLRGREKLSENLIKVRDENLQLREQLQVQSEIVGTSAVARRLNEQIARVAPSNATVLVRGESGVGKELVARAVHFSSRRKDESFICLNCAALSETLLESELFGHEKGAFTGATERKIGKFEAADKGTLMLDEIGEMSPAIQAKFLRVLEGHPFERVGGSTAVSVDVRVIAATNRDLEKEVAAGNFRRDLFFRLHVLEILVPPLRKRADDIPELALYFLKKFNLGGSRRILGFTPSAMEQMQRYRWPGNVRELRNVIERACALSDSDYIDEPDLMLTKLATSGDTSEMNIDGMYKPESLSEVERRHILATLNATHWNKSQAAQILGIERSTLDRKIRRYDLAKRSETSTR</sequence>
<dbReference type="PRINTS" id="PR01590">
    <property type="entry name" value="HTHFIS"/>
</dbReference>
<keyword evidence="2" id="KW-0067">ATP-binding</keyword>
<dbReference type="InterPro" id="IPR002197">
    <property type="entry name" value="HTH_Fis"/>
</dbReference>
<evidence type="ECO:0000313" key="9">
    <source>
        <dbReference type="EMBL" id="CAI3972058.1"/>
    </source>
</evidence>
<accession>A0A9P1BEL3</accession>
<keyword evidence="11" id="KW-1185">Reference proteome</keyword>
<dbReference type="SUPFAM" id="SSF46689">
    <property type="entry name" value="Homeodomain-like"/>
    <property type="match status" value="1"/>
</dbReference>
<keyword evidence="1" id="KW-0547">Nucleotide-binding</keyword>
<dbReference type="InterPro" id="IPR025662">
    <property type="entry name" value="Sigma_54_int_dom_ATP-bd_1"/>
</dbReference>
<dbReference type="AlphaFoldDB" id="A0A9P1BEL3"/>
<organism evidence="9">
    <name type="scientific">Cladocopium goreaui</name>
    <dbReference type="NCBI Taxonomy" id="2562237"/>
    <lineage>
        <taxon>Eukaryota</taxon>
        <taxon>Sar</taxon>
        <taxon>Alveolata</taxon>
        <taxon>Dinophyceae</taxon>
        <taxon>Suessiales</taxon>
        <taxon>Symbiodiniaceae</taxon>
        <taxon>Cladocopium</taxon>
    </lineage>
</organism>
<dbReference type="SMART" id="SM00240">
    <property type="entry name" value="FHA"/>
    <property type="match status" value="1"/>
</dbReference>
<proteinExistence type="predicted"/>